<feature type="compositionally biased region" description="Polar residues" evidence="3">
    <location>
        <begin position="1"/>
        <end position="12"/>
    </location>
</feature>
<keyword evidence="2" id="KW-0597">Phosphoprotein</keyword>
<name>A0A8H7T6S7_9HELO</name>
<accession>A0A8H7T6S7</accession>
<dbReference type="InterPro" id="IPR001242">
    <property type="entry name" value="Condensation_dom"/>
</dbReference>
<feature type="domain" description="AMP-binding enzyme C-terminal" evidence="6">
    <location>
        <begin position="562"/>
        <end position="626"/>
    </location>
</feature>
<evidence type="ECO:0008006" key="9">
    <source>
        <dbReference type="Google" id="ProtNLM"/>
    </source>
</evidence>
<evidence type="ECO:0000259" key="6">
    <source>
        <dbReference type="Pfam" id="PF13193"/>
    </source>
</evidence>
<dbReference type="InterPro" id="IPR025110">
    <property type="entry name" value="AMP-bd_C"/>
</dbReference>
<evidence type="ECO:0000313" key="7">
    <source>
        <dbReference type="EMBL" id="KAG4414187.1"/>
    </source>
</evidence>
<dbReference type="SUPFAM" id="SSF52777">
    <property type="entry name" value="CoA-dependent acyltransferases"/>
    <property type="match status" value="2"/>
</dbReference>
<dbReference type="InterPro" id="IPR045851">
    <property type="entry name" value="AMP-bd_C_sf"/>
</dbReference>
<dbReference type="InterPro" id="IPR023213">
    <property type="entry name" value="CAT-like_dom_sf"/>
</dbReference>
<evidence type="ECO:0000259" key="4">
    <source>
        <dbReference type="Pfam" id="PF00501"/>
    </source>
</evidence>
<dbReference type="GO" id="GO:0031956">
    <property type="term" value="F:medium-chain fatty acid-CoA ligase activity"/>
    <property type="evidence" value="ECO:0007669"/>
    <property type="project" value="TreeGrafter"/>
</dbReference>
<evidence type="ECO:0000259" key="5">
    <source>
        <dbReference type="Pfam" id="PF00668"/>
    </source>
</evidence>
<dbReference type="Pfam" id="PF00501">
    <property type="entry name" value="AMP-binding"/>
    <property type="match status" value="1"/>
</dbReference>
<comment type="caution">
    <text evidence="7">The sequence shown here is derived from an EMBL/GenBank/DDBJ whole genome shotgun (WGS) entry which is preliminary data.</text>
</comment>
<evidence type="ECO:0000313" key="8">
    <source>
        <dbReference type="Proteomes" id="UP000664132"/>
    </source>
</evidence>
<dbReference type="InterPro" id="IPR042099">
    <property type="entry name" value="ANL_N_sf"/>
</dbReference>
<keyword evidence="1" id="KW-0596">Phosphopantetheine</keyword>
<dbReference type="InterPro" id="IPR036736">
    <property type="entry name" value="ACP-like_sf"/>
</dbReference>
<feature type="domain" description="Condensation" evidence="5">
    <location>
        <begin position="810"/>
        <end position="1178"/>
    </location>
</feature>
<dbReference type="SUPFAM" id="SSF56801">
    <property type="entry name" value="Acetyl-CoA synthetase-like"/>
    <property type="match status" value="1"/>
</dbReference>
<dbReference type="Gene3D" id="3.40.50.12780">
    <property type="entry name" value="N-terminal domain of ligase-like"/>
    <property type="match status" value="1"/>
</dbReference>
<dbReference type="PANTHER" id="PTHR43201">
    <property type="entry name" value="ACYL-COA SYNTHETASE"/>
    <property type="match status" value="1"/>
</dbReference>
<evidence type="ECO:0000256" key="2">
    <source>
        <dbReference type="ARBA" id="ARBA00022553"/>
    </source>
</evidence>
<protein>
    <recommendedName>
        <fullName evidence="9">Acetyl-CoA synthetase-like protein</fullName>
    </recommendedName>
</protein>
<dbReference type="Gene3D" id="3.30.300.30">
    <property type="match status" value="1"/>
</dbReference>
<reference evidence="7" key="1">
    <citation type="submission" date="2021-02" db="EMBL/GenBank/DDBJ databases">
        <title>Genome sequence Cadophora malorum strain M34.</title>
        <authorList>
            <person name="Stefanovic E."/>
            <person name="Vu D."/>
            <person name="Scully C."/>
            <person name="Dijksterhuis J."/>
            <person name="Roader J."/>
            <person name="Houbraken J."/>
        </authorList>
    </citation>
    <scope>NUCLEOTIDE SEQUENCE</scope>
    <source>
        <strain evidence="7">M34</strain>
    </source>
</reference>
<dbReference type="OrthoDB" id="10253869at2759"/>
<evidence type="ECO:0000256" key="1">
    <source>
        <dbReference type="ARBA" id="ARBA00022450"/>
    </source>
</evidence>
<feature type="domain" description="AMP-dependent synthetase/ligase" evidence="4">
    <location>
        <begin position="113"/>
        <end position="492"/>
    </location>
</feature>
<dbReference type="Gene3D" id="3.30.559.10">
    <property type="entry name" value="Chloramphenicol acetyltransferase-like domain"/>
    <property type="match status" value="1"/>
</dbReference>
<gene>
    <name evidence="7" type="ORF">IFR04_012674</name>
</gene>
<proteinExistence type="predicted"/>
<dbReference type="Pfam" id="PF13193">
    <property type="entry name" value="AMP-binding_C"/>
    <property type="match status" value="1"/>
</dbReference>
<dbReference type="Pfam" id="PF00668">
    <property type="entry name" value="Condensation"/>
    <property type="match status" value="1"/>
</dbReference>
<dbReference type="SUPFAM" id="SSF47336">
    <property type="entry name" value="ACP-like"/>
    <property type="match status" value="1"/>
</dbReference>
<dbReference type="Gene3D" id="3.30.559.30">
    <property type="entry name" value="Nonribosomal peptide synthetase, condensation domain"/>
    <property type="match status" value="1"/>
</dbReference>
<dbReference type="EMBL" id="JAFJYH010000277">
    <property type="protein sequence ID" value="KAG4414187.1"/>
    <property type="molecule type" value="Genomic_DNA"/>
</dbReference>
<dbReference type="PROSITE" id="PS00455">
    <property type="entry name" value="AMP_BINDING"/>
    <property type="match status" value="1"/>
</dbReference>
<keyword evidence="8" id="KW-1185">Reference proteome</keyword>
<dbReference type="InterPro" id="IPR000873">
    <property type="entry name" value="AMP-dep_synth/lig_dom"/>
</dbReference>
<dbReference type="AlphaFoldDB" id="A0A8H7T6S7"/>
<sequence length="1241" mass="136984">MPHSNPSSTITPTPALPLLSETHGSPLPVPNKSVFELFQESFRKNAPNKALTCMHQAPDYLSKLLPPSSSNSPEDEFLRLTARQNGIDDSKRPNGINGNSIPLPNPSAALYLSWTFAQLSHASHNLAISLHNVGILPRQIIIALLPNSAAFHVFSYAALELNCTFAPLNPKVASSGHGQEAKHLFGMLKPAVVVVENGVVARQLQEVLGHEAFGSVSIALVAGSGEVFQEAKDKTENEDIPNSWQDLEQFVVANTDHGISSFDPLTIERKDSDVLLVFTTSGTTSLPKGCPWTAKTYRSILYCINELLDLSPTDTAIPPRSACFHSPAHHVMGFVFGSPYHLPGLHVVHPTSAFTPSSTLAAIRHERVSDLAAVPALLHALVEHPDLAKTDTTCLKWMLLGATTILPETLKVAYEKLGVERPAEGFGMTETGPANTPRFRDIPLTPPERSIAGPVVPGGKSRVCDPETKKILPRGVPGELHCGGDMIISEYWTAGGEVNKDAFYTDEHGTWIMTGDQAVMEENGDVRIVGRYKDLIIRGGENISPSSIEDIFLARFDMTAEVVGVPDEIAGEIPIAILKKRPGQELDISQLRALLVKDLGPAWVPEEILTLEDLGLDDYPRTASGKVQKNKLREILREKRIQILGSVQAESILDILSRVWHKLLSLPAGTLTPQTSVHDWADSLILARFSAALLRESGLLISLSELAEHASIEQQARLLSSRGIAKASFADIVPKRDGPPGVNDIAHVHGDEERYQRTIQLCNETLAPLGLDWNDVQDVIPMNGTQETFVKYRRPQTSNHRHAWLCPGTTLQELETAIIGAVTHHPMLRSMALYFDSSTPLHATIRPSPTWWSHCLTTVPPIAKATDLPTLVYNDRNLDFACFPGPMFRFVLTHVSDSNCAGLVYQGQHSVFDGVSLPIFLEDLDTLLVSSNAVLKPHVPYKAWADSMYLLQDSALAQQSVTWQAKRLRDISRYPEALFPKQIAPEWFKGNSEGWIDISTGKPGPPRKFLDTDPVGVKGISAFGQLRDIQALKVKHGIEGSQIVKAALAVVTTRYTGAEFAMFGQSQAGRSWPFLLDWQVERMPPAMDVDGPAVQGTLVRIPVRKDETVLEMMRRLQEEQKFLNKHAYAPMRQLVAAMNQAVPGEGDFFGDAFRRQIFNWLPVAPSWNMEKLVNMQVESRTDCGVLWNCIMMDQTTLKMNPTWDDAQLRRVEIEEMMNEILRVAEAFAKEENWVKTISQIV</sequence>
<dbReference type="GO" id="GO:0006631">
    <property type="term" value="P:fatty acid metabolic process"/>
    <property type="evidence" value="ECO:0007669"/>
    <property type="project" value="TreeGrafter"/>
</dbReference>
<dbReference type="PANTHER" id="PTHR43201:SF30">
    <property type="entry name" value="AMP-DEPENDENT SYNTHETASE_LIGASE DOMAIN-CONTAINING PROTEIN"/>
    <property type="match status" value="1"/>
</dbReference>
<organism evidence="7 8">
    <name type="scientific">Cadophora malorum</name>
    <dbReference type="NCBI Taxonomy" id="108018"/>
    <lineage>
        <taxon>Eukaryota</taxon>
        <taxon>Fungi</taxon>
        <taxon>Dikarya</taxon>
        <taxon>Ascomycota</taxon>
        <taxon>Pezizomycotina</taxon>
        <taxon>Leotiomycetes</taxon>
        <taxon>Helotiales</taxon>
        <taxon>Ploettnerulaceae</taxon>
        <taxon>Cadophora</taxon>
    </lineage>
</organism>
<dbReference type="Proteomes" id="UP000664132">
    <property type="component" value="Unassembled WGS sequence"/>
</dbReference>
<dbReference type="InterPro" id="IPR020845">
    <property type="entry name" value="AMP-binding_CS"/>
</dbReference>
<feature type="region of interest" description="Disordered" evidence="3">
    <location>
        <begin position="1"/>
        <end position="24"/>
    </location>
</feature>
<evidence type="ECO:0000256" key="3">
    <source>
        <dbReference type="SAM" id="MobiDB-lite"/>
    </source>
</evidence>